<dbReference type="GO" id="GO:0004540">
    <property type="term" value="F:RNA nuclease activity"/>
    <property type="evidence" value="ECO:0007669"/>
    <property type="project" value="InterPro"/>
</dbReference>
<dbReference type="GO" id="GO:0005777">
    <property type="term" value="C:peroxisome"/>
    <property type="evidence" value="ECO:0007669"/>
    <property type="project" value="InterPro"/>
</dbReference>
<dbReference type="AlphaFoldDB" id="A0A9P6HFJ7"/>
<dbReference type="InterPro" id="IPR024768">
    <property type="entry name" value="Marf1"/>
</dbReference>
<reference evidence="3" key="1">
    <citation type="journal article" date="2020" name="Nat. Commun.">
        <title>Large-scale genome sequencing of mycorrhizal fungi provides insights into the early evolution of symbiotic traits.</title>
        <authorList>
            <person name="Miyauchi S."/>
            <person name="Kiss E."/>
            <person name="Kuo A."/>
            <person name="Drula E."/>
            <person name="Kohler A."/>
            <person name="Sanchez-Garcia M."/>
            <person name="Morin E."/>
            <person name="Andreopoulos B."/>
            <person name="Barry K.W."/>
            <person name="Bonito G."/>
            <person name="Buee M."/>
            <person name="Carver A."/>
            <person name="Chen C."/>
            <person name="Cichocki N."/>
            <person name="Clum A."/>
            <person name="Culley D."/>
            <person name="Crous P.W."/>
            <person name="Fauchery L."/>
            <person name="Girlanda M."/>
            <person name="Hayes R.D."/>
            <person name="Keri Z."/>
            <person name="LaButti K."/>
            <person name="Lipzen A."/>
            <person name="Lombard V."/>
            <person name="Magnuson J."/>
            <person name="Maillard F."/>
            <person name="Murat C."/>
            <person name="Nolan M."/>
            <person name="Ohm R.A."/>
            <person name="Pangilinan J."/>
            <person name="Pereira M.F."/>
            <person name="Perotto S."/>
            <person name="Peter M."/>
            <person name="Pfister S."/>
            <person name="Riley R."/>
            <person name="Sitrit Y."/>
            <person name="Stielow J.B."/>
            <person name="Szollosi G."/>
            <person name="Zifcakova L."/>
            <person name="Stursova M."/>
            <person name="Spatafora J.W."/>
            <person name="Tedersoo L."/>
            <person name="Vaario L.M."/>
            <person name="Yamada A."/>
            <person name="Yan M."/>
            <person name="Wang P."/>
            <person name="Xu J."/>
            <person name="Bruns T."/>
            <person name="Baldrian P."/>
            <person name="Vilgalys R."/>
            <person name="Dunand C."/>
            <person name="Henrissat B."/>
            <person name="Grigoriev I.V."/>
            <person name="Hibbett D."/>
            <person name="Nagy L.G."/>
            <person name="Martin F.M."/>
        </authorList>
    </citation>
    <scope>NUCLEOTIDE SEQUENCE</scope>
    <source>
        <strain evidence="3">UH-Tt-Lm1</strain>
    </source>
</reference>
<feature type="compositionally biased region" description="Basic and acidic residues" evidence="1">
    <location>
        <begin position="397"/>
        <end position="414"/>
    </location>
</feature>
<comment type="caution">
    <text evidence="3">The sequence shown here is derived from an EMBL/GenBank/DDBJ whole genome shotgun (WGS) entry which is preliminary data.</text>
</comment>
<proteinExistence type="predicted"/>
<feature type="domain" description="NYN" evidence="2">
    <location>
        <begin position="8"/>
        <end position="137"/>
    </location>
</feature>
<dbReference type="GO" id="GO:1905762">
    <property type="term" value="F:CCR4-NOT complex binding"/>
    <property type="evidence" value="ECO:0007669"/>
    <property type="project" value="TreeGrafter"/>
</dbReference>
<keyword evidence="4" id="KW-1185">Reference proteome</keyword>
<dbReference type="PANTHER" id="PTHR14379">
    <property type="entry name" value="LIMKAIN B LKAP"/>
    <property type="match status" value="1"/>
</dbReference>
<dbReference type="PANTHER" id="PTHR14379:SF3">
    <property type="entry name" value="MEIOSIS REGULATOR AND MRNA STABILITY FACTOR 1"/>
    <property type="match status" value="1"/>
</dbReference>
<feature type="region of interest" description="Disordered" evidence="1">
    <location>
        <begin position="343"/>
        <end position="447"/>
    </location>
</feature>
<evidence type="ECO:0000313" key="3">
    <source>
        <dbReference type="EMBL" id="KAF9786146.1"/>
    </source>
</evidence>
<dbReference type="InterPro" id="IPR021139">
    <property type="entry name" value="NYN"/>
</dbReference>
<feature type="region of interest" description="Disordered" evidence="1">
    <location>
        <begin position="154"/>
        <end position="197"/>
    </location>
</feature>
<gene>
    <name evidence="3" type="ORF">BJ322DRAFT_1218480</name>
</gene>
<accession>A0A9P6HFJ7</accession>
<evidence type="ECO:0000256" key="1">
    <source>
        <dbReference type="SAM" id="MobiDB-lite"/>
    </source>
</evidence>
<feature type="compositionally biased region" description="Low complexity" evidence="1">
    <location>
        <begin position="415"/>
        <end position="436"/>
    </location>
</feature>
<sequence length="529" mass="57139">MINEPLGRVAVFWHYDCLPPHCFGGSPGEFSLATLHTVSNLRQALYQFGIITSFSAYATSMPQQTKWELQSHGVTVIDCIWTMAETMITADMFRFALDNPSLGTRLVLISCSPTFAYTVAVLEARRYRVTVVSAPSPNGGFLVAQASEVMDWPSLTRGNANHPRPAPSPPAPAMQNSSDRSSPEHPTGIEPNPHAGSMDFLHNLAEALEHSFTVSDLNVAGNGGERSASPLAHPSSARLEVYQPLPVDGSPPSRQIEEAILNRPVVEDVGEQPGPRSFDSKGQSIDLLTRPFNRSVSELALGVGTGAARPRANSLQDERRLSPAGDLTLEDHILMRSLPVPTVPPSSVGGVASGKPLNVEAPTFIPSPRSNTPPNVPGEEPATTIFPPAPDPSPVEEPVRESRSPSPRPERRDSTCSATSTSSTVRPAVVPVTTRPRPGPPTKQTFSKAERRAVETVINVLLEMKSKGEARVNPRSLPPLILAKDRMVYKGVGNRGNRFWRLIDLGVRMGWLEAGPANAWIDVGKGWTE</sequence>
<dbReference type="EMBL" id="WIUZ02000006">
    <property type="protein sequence ID" value="KAF9786146.1"/>
    <property type="molecule type" value="Genomic_DNA"/>
</dbReference>
<dbReference type="Proteomes" id="UP000736335">
    <property type="component" value="Unassembled WGS sequence"/>
</dbReference>
<organism evidence="3 4">
    <name type="scientific">Thelephora terrestris</name>
    <dbReference type="NCBI Taxonomy" id="56493"/>
    <lineage>
        <taxon>Eukaryota</taxon>
        <taxon>Fungi</taxon>
        <taxon>Dikarya</taxon>
        <taxon>Basidiomycota</taxon>
        <taxon>Agaricomycotina</taxon>
        <taxon>Agaricomycetes</taxon>
        <taxon>Thelephorales</taxon>
        <taxon>Thelephoraceae</taxon>
        <taxon>Thelephora</taxon>
    </lineage>
</organism>
<reference evidence="3" key="2">
    <citation type="submission" date="2020-11" db="EMBL/GenBank/DDBJ databases">
        <authorList>
            <consortium name="DOE Joint Genome Institute"/>
            <person name="Kuo A."/>
            <person name="Miyauchi S."/>
            <person name="Kiss E."/>
            <person name="Drula E."/>
            <person name="Kohler A."/>
            <person name="Sanchez-Garcia M."/>
            <person name="Andreopoulos B."/>
            <person name="Barry K.W."/>
            <person name="Bonito G."/>
            <person name="Buee M."/>
            <person name="Carver A."/>
            <person name="Chen C."/>
            <person name="Cichocki N."/>
            <person name="Clum A."/>
            <person name="Culley D."/>
            <person name="Crous P.W."/>
            <person name="Fauchery L."/>
            <person name="Girlanda M."/>
            <person name="Hayes R."/>
            <person name="Keri Z."/>
            <person name="Labutti K."/>
            <person name="Lipzen A."/>
            <person name="Lombard V."/>
            <person name="Magnuson J."/>
            <person name="Maillard F."/>
            <person name="Morin E."/>
            <person name="Murat C."/>
            <person name="Nolan M."/>
            <person name="Ohm R."/>
            <person name="Pangilinan J."/>
            <person name="Pereira M."/>
            <person name="Perotto S."/>
            <person name="Peter M."/>
            <person name="Riley R."/>
            <person name="Sitrit Y."/>
            <person name="Stielow B."/>
            <person name="Szollosi G."/>
            <person name="Zifcakova L."/>
            <person name="Stursova M."/>
            <person name="Spatafora J.W."/>
            <person name="Tedersoo L."/>
            <person name="Vaario L.-M."/>
            <person name="Yamada A."/>
            <person name="Yan M."/>
            <person name="Wang P."/>
            <person name="Xu J."/>
            <person name="Bruns T."/>
            <person name="Baldrian P."/>
            <person name="Vilgalys R."/>
            <person name="Henrissat B."/>
            <person name="Grigoriev I.V."/>
            <person name="Hibbett D."/>
            <person name="Nagy L.G."/>
            <person name="Martin F.M."/>
        </authorList>
    </citation>
    <scope>NUCLEOTIDE SEQUENCE</scope>
    <source>
        <strain evidence="3">UH-Tt-Lm1</strain>
    </source>
</reference>
<feature type="compositionally biased region" description="Low complexity" evidence="1">
    <location>
        <begin position="343"/>
        <end position="354"/>
    </location>
</feature>
<dbReference type="OrthoDB" id="549353at2759"/>
<dbReference type="Pfam" id="PF01936">
    <property type="entry name" value="NYN"/>
    <property type="match status" value="1"/>
</dbReference>
<protein>
    <recommendedName>
        <fullName evidence="2">NYN domain-containing protein</fullName>
    </recommendedName>
</protein>
<evidence type="ECO:0000259" key="2">
    <source>
        <dbReference type="Pfam" id="PF01936"/>
    </source>
</evidence>
<dbReference type="GO" id="GO:0010468">
    <property type="term" value="P:regulation of gene expression"/>
    <property type="evidence" value="ECO:0007669"/>
    <property type="project" value="InterPro"/>
</dbReference>
<name>A0A9P6HFJ7_9AGAM</name>
<evidence type="ECO:0000313" key="4">
    <source>
        <dbReference type="Proteomes" id="UP000736335"/>
    </source>
</evidence>